<reference evidence="2 3" key="1">
    <citation type="submission" date="2023-07" db="EMBL/GenBank/DDBJ databases">
        <title>Sorghum-associated microbial communities from plants grown in Nebraska, USA.</title>
        <authorList>
            <person name="Schachtman D."/>
        </authorList>
    </citation>
    <scope>NUCLEOTIDE SEQUENCE [LARGE SCALE GENOMIC DNA]</scope>
    <source>
        <strain evidence="2 3">BE332</strain>
    </source>
</reference>
<gene>
    <name evidence="2" type="ORF">J2X26_001884</name>
</gene>
<proteinExistence type="predicted"/>
<feature type="transmembrane region" description="Helical" evidence="1">
    <location>
        <begin position="6"/>
        <end position="28"/>
    </location>
</feature>
<accession>A0ABU0EE94</accession>
<name>A0ABU0EE94_9CELL</name>
<keyword evidence="1" id="KW-0472">Membrane</keyword>
<sequence length="99" mass="10896">MGWLIAGAVVTLVLMLVAVDRMMARGWFDRRRPRERRRTGAVGGAGAFGALVDVFQPNREYLTAEQDRQQLDIKQTGDAAGRLDLDSGVVRLDQGPSPK</sequence>
<dbReference type="Pfam" id="PF19690">
    <property type="entry name" value="DUF6191"/>
    <property type="match status" value="1"/>
</dbReference>
<dbReference type="EMBL" id="JAUSVB010000002">
    <property type="protein sequence ID" value="MDQ0373573.1"/>
    <property type="molecule type" value="Genomic_DNA"/>
</dbReference>
<dbReference type="InterPro" id="IPR045684">
    <property type="entry name" value="DUF6191"/>
</dbReference>
<evidence type="ECO:0000313" key="3">
    <source>
        <dbReference type="Proteomes" id="UP001239626"/>
    </source>
</evidence>
<dbReference type="Proteomes" id="UP001239626">
    <property type="component" value="Unassembled WGS sequence"/>
</dbReference>
<organism evidence="2 3">
    <name type="scientific">Cellulomonas humilata</name>
    <dbReference type="NCBI Taxonomy" id="144055"/>
    <lineage>
        <taxon>Bacteria</taxon>
        <taxon>Bacillati</taxon>
        <taxon>Actinomycetota</taxon>
        <taxon>Actinomycetes</taxon>
        <taxon>Micrococcales</taxon>
        <taxon>Cellulomonadaceae</taxon>
        <taxon>Cellulomonas</taxon>
    </lineage>
</organism>
<comment type="caution">
    <text evidence="2">The sequence shown here is derived from an EMBL/GenBank/DDBJ whole genome shotgun (WGS) entry which is preliminary data.</text>
</comment>
<keyword evidence="3" id="KW-1185">Reference proteome</keyword>
<keyword evidence="1" id="KW-1133">Transmembrane helix</keyword>
<evidence type="ECO:0000256" key="1">
    <source>
        <dbReference type="SAM" id="Phobius"/>
    </source>
</evidence>
<keyword evidence="1" id="KW-0812">Transmembrane</keyword>
<protein>
    <submittedName>
        <fullName evidence="2">Uncharacterized protein</fullName>
    </submittedName>
</protein>
<evidence type="ECO:0000313" key="2">
    <source>
        <dbReference type="EMBL" id="MDQ0373573.1"/>
    </source>
</evidence>
<dbReference type="RefSeq" id="WP_307491695.1">
    <property type="nucleotide sequence ID" value="NZ_JAUSVB010000002.1"/>
</dbReference>